<feature type="domain" description="Acylphosphatase-like" evidence="3">
    <location>
        <begin position="5"/>
        <end position="34"/>
    </location>
</feature>
<dbReference type="InterPro" id="IPR036046">
    <property type="entry name" value="Acylphosphatase-like_dom_sf"/>
</dbReference>
<dbReference type="InterPro" id="IPR001792">
    <property type="entry name" value="Acylphosphatase-like_dom"/>
</dbReference>
<evidence type="ECO:0000259" key="3">
    <source>
        <dbReference type="PROSITE" id="PS51160"/>
    </source>
</evidence>
<protein>
    <submittedName>
        <fullName evidence="4">Acylphosphatase</fullName>
    </submittedName>
</protein>
<proteinExistence type="inferred from homology"/>
<dbReference type="PROSITE" id="PS51160">
    <property type="entry name" value="ACYLPHOSPHATASE_3"/>
    <property type="match status" value="1"/>
</dbReference>
<dbReference type="AlphaFoldDB" id="A0A2X2C5Y8"/>
<evidence type="ECO:0000313" key="5">
    <source>
        <dbReference type="Proteomes" id="UP000250443"/>
    </source>
</evidence>
<accession>A0A2X2C5Y8</accession>
<reference evidence="4 5" key="1">
    <citation type="submission" date="2018-06" db="EMBL/GenBank/DDBJ databases">
        <authorList>
            <consortium name="Pathogen Informatics"/>
            <person name="Doyle S."/>
        </authorList>
    </citation>
    <scope>NUCLEOTIDE SEQUENCE [LARGE SCALE GENOMIC DNA]</scope>
    <source>
        <strain evidence="4 5">NCTC11842</strain>
    </source>
</reference>
<dbReference type="Gene3D" id="3.30.70.100">
    <property type="match status" value="1"/>
</dbReference>
<dbReference type="EMBL" id="UAUF01000009">
    <property type="protein sequence ID" value="SPZ03962.1"/>
    <property type="molecule type" value="Genomic_DNA"/>
</dbReference>
<organism evidence="4 5">
    <name type="scientific">Pseudomonas luteola</name>
    <dbReference type="NCBI Taxonomy" id="47886"/>
    <lineage>
        <taxon>Bacteria</taxon>
        <taxon>Pseudomonadati</taxon>
        <taxon>Pseudomonadota</taxon>
        <taxon>Gammaproteobacteria</taxon>
        <taxon>Pseudomonadales</taxon>
        <taxon>Pseudomonadaceae</taxon>
        <taxon>Pseudomonas</taxon>
    </lineage>
</organism>
<name>A0A2X2C5Y8_PSELU</name>
<gene>
    <name evidence="4" type="ORF">NCTC11842_01303</name>
</gene>
<dbReference type="Pfam" id="PF00708">
    <property type="entry name" value="Acylphosphatase"/>
    <property type="match status" value="1"/>
</dbReference>
<comment type="similarity">
    <text evidence="2">Belongs to the acylphosphatase family.</text>
</comment>
<dbReference type="SUPFAM" id="SSF54975">
    <property type="entry name" value="Acylphosphatase/BLUF domain-like"/>
    <property type="match status" value="1"/>
</dbReference>
<evidence type="ECO:0000313" key="4">
    <source>
        <dbReference type="EMBL" id="SPZ03962.1"/>
    </source>
</evidence>
<evidence type="ECO:0000256" key="2">
    <source>
        <dbReference type="RuleBase" id="RU004168"/>
    </source>
</evidence>
<evidence type="ECO:0000256" key="1">
    <source>
        <dbReference type="PROSITE-ProRule" id="PRU00520"/>
    </source>
</evidence>
<sequence>MSSQARHIHVDGRVQGVRYRESAREEAERLGITG</sequence>
<comment type="caution">
    <text evidence="1">Lacks conserved residue(s) required for the propagation of feature annotation.</text>
</comment>
<dbReference type="Proteomes" id="UP000250443">
    <property type="component" value="Unassembled WGS sequence"/>
</dbReference>